<dbReference type="PANTHER" id="PTHR30042">
    <property type="entry name" value="POTASSIUM-TRANSPORTING ATPASE C CHAIN"/>
    <property type="match status" value="1"/>
</dbReference>
<evidence type="ECO:0000256" key="7">
    <source>
        <dbReference type="ARBA" id="ARBA00022958"/>
    </source>
</evidence>
<keyword evidence="4 11" id="KW-0812">Transmembrane</keyword>
<gene>
    <name evidence="12" type="ORF">GQS40_05820</name>
</gene>
<evidence type="ECO:0000256" key="2">
    <source>
        <dbReference type="ARBA" id="ARBA00022475"/>
    </source>
</evidence>
<keyword evidence="3" id="KW-0633">Potassium transport</keyword>
<dbReference type="GO" id="GO:0016020">
    <property type="term" value="C:membrane"/>
    <property type="evidence" value="ECO:0007669"/>
    <property type="project" value="InterPro"/>
</dbReference>
<evidence type="ECO:0000256" key="9">
    <source>
        <dbReference type="ARBA" id="ARBA00023065"/>
    </source>
</evidence>
<organism evidence="12 13">
    <name type="scientific">Leuconostoc lactis</name>
    <dbReference type="NCBI Taxonomy" id="1246"/>
    <lineage>
        <taxon>Bacteria</taxon>
        <taxon>Bacillati</taxon>
        <taxon>Bacillota</taxon>
        <taxon>Bacilli</taxon>
        <taxon>Lactobacillales</taxon>
        <taxon>Lactobacillaceae</taxon>
        <taxon>Leuconostoc</taxon>
    </lineage>
</organism>
<keyword evidence="2" id="KW-1003">Cell membrane</keyword>
<keyword evidence="10 11" id="KW-0472">Membrane</keyword>
<evidence type="ECO:0000313" key="13">
    <source>
        <dbReference type="Proteomes" id="UP000478636"/>
    </source>
</evidence>
<keyword evidence="5" id="KW-0547">Nucleotide-binding</keyword>
<evidence type="ECO:0000256" key="4">
    <source>
        <dbReference type="ARBA" id="ARBA00022692"/>
    </source>
</evidence>
<dbReference type="GO" id="GO:0008556">
    <property type="term" value="F:P-type potassium transmembrane transporter activity"/>
    <property type="evidence" value="ECO:0007669"/>
    <property type="project" value="InterPro"/>
</dbReference>
<evidence type="ECO:0000313" key="12">
    <source>
        <dbReference type="EMBL" id="MWN21187.1"/>
    </source>
</evidence>
<evidence type="ECO:0000256" key="3">
    <source>
        <dbReference type="ARBA" id="ARBA00022538"/>
    </source>
</evidence>
<evidence type="ECO:0000256" key="11">
    <source>
        <dbReference type="SAM" id="Phobius"/>
    </source>
</evidence>
<accession>A0A6L7A6G5</accession>
<keyword evidence="8 11" id="KW-1133">Transmembrane helix</keyword>
<evidence type="ECO:0000256" key="5">
    <source>
        <dbReference type="ARBA" id="ARBA00022741"/>
    </source>
</evidence>
<feature type="transmembrane region" description="Helical" evidence="11">
    <location>
        <begin position="12"/>
        <end position="35"/>
    </location>
</feature>
<dbReference type="Proteomes" id="UP000478636">
    <property type="component" value="Unassembled WGS sequence"/>
</dbReference>
<evidence type="ECO:0000256" key="1">
    <source>
        <dbReference type="ARBA" id="ARBA00022448"/>
    </source>
</evidence>
<sequence length="182" mass="19334">MFKVICGQAGRLLLILSACAVLYTGVSTLLVQVLLPTQAQGRLIMNNNHLVGSALVGQTTTNPALFIGRPTVVSNLSAVSAAEKQAVAKRVTWWHQLDPHNQQAVPVDLVTGSAGGTDPYISLAGANYQRQRVARANHLSLATVNQLIAAQTTSVFANWFGEPAVNVVTLNIALQQLVAQTK</sequence>
<dbReference type="RefSeq" id="WP_252968187.1">
    <property type="nucleotide sequence ID" value="NZ_DAITWI010000001.1"/>
</dbReference>
<keyword evidence="9" id="KW-0406">Ion transport</keyword>
<dbReference type="PIRSF" id="PIRSF001296">
    <property type="entry name" value="K_ATPase_KdpC"/>
    <property type="match status" value="1"/>
</dbReference>
<protein>
    <submittedName>
        <fullName evidence="12">Potassium-transporting ATPase subunit C</fullName>
    </submittedName>
</protein>
<dbReference type="GO" id="GO:0005524">
    <property type="term" value="F:ATP binding"/>
    <property type="evidence" value="ECO:0007669"/>
    <property type="project" value="UniProtKB-KW"/>
</dbReference>
<dbReference type="PANTHER" id="PTHR30042:SF2">
    <property type="entry name" value="POTASSIUM-TRANSPORTING ATPASE KDPC SUBUNIT"/>
    <property type="match status" value="1"/>
</dbReference>
<evidence type="ECO:0000256" key="8">
    <source>
        <dbReference type="ARBA" id="ARBA00022989"/>
    </source>
</evidence>
<evidence type="ECO:0000256" key="10">
    <source>
        <dbReference type="ARBA" id="ARBA00023136"/>
    </source>
</evidence>
<dbReference type="InterPro" id="IPR003820">
    <property type="entry name" value="KdpC"/>
</dbReference>
<proteinExistence type="predicted"/>
<dbReference type="EMBL" id="WSZI01000013">
    <property type="protein sequence ID" value="MWN21187.1"/>
    <property type="molecule type" value="Genomic_DNA"/>
</dbReference>
<keyword evidence="7" id="KW-0630">Potassium</keyword>
<evidence type="ECO:0000256" key="6">
    <source>
        <dbReference type="ARBA" id="ARBA00022840"/>
    </source>
</evidence>
<dbReference type="Pfam" id="PF02669">
    <property type="entry name" value="KdpC"/>
    <property type="match status" value="1"/>
</dbReference>
<keyword evidence="1" id="KW-0813">Transport</keyword>
<dbReference type="AlphaFoldDB" id="A0A6L7A6G5"/>
<keyword evidence="6" id="KW-0067">ATP-binding</keyword>
<comment type="caution">
    <text evidence="12">The sequence shown here is derived from an EMBL/GenBank/DDBJ whole genome shotgun (WGS) entry which is preliminary data.</text>
</comment>
<name>A0A6L7A6G5_LEULA</name>
<reference evidence="12 13" key="1">
    <citation type="submission" date="2019-12" db="EMBL/GenBank/DDBJ databases">
        <title>Complete genome sequence of Leuconostoc lactis strain AVN1 provides insights into metabolic potential.</title>
        <authorList>
            <person name="Besrour N."/>
            <person name="Najjari A."/>
            <person name="Fhoula I."/>
            <person name="Jaballah S."/>
            <person name="Klibi N."/>
            <person name="Ouzari H.I."/>
        </authorList>
    </citation>
    <scope>NUCLEOTIDE SEQUENCE [LARGE SCALE GENOMIC DNA]</scope>
    <source>
        <strain evidence="12 13">AVN1</strain>
    </source>
</reference>